<accession>A0A7C4CEG3</accession>
<dbReference type="AlphaFoldDB" id="A0A7C4CEG3"/>
<reference evidence="1" key="1">
    <citation type="journal article" date="2020" name="mSystems">
        <title>Genome- and Community-Level Interaction Insights into Carbon Utilization and Element Cycling Functions of Hydrothermarchaeota in Hydrothermal Sediment.</title>
        <authorList>
            <person name="Zhou Z."/>
            <person name="Liu Y."/>
            <person name="Xu W."/>
            <person name="Pan J."/>
            <person name="Luo Z.H."/>
            <person name="Li M."/>
        </authorList>
    </citation>
    <scope>NUCLEOTIDE SEQUENCE [LARGE SCALE GENOMIC DNA]</scope>
    <source>
        <strain evidence="1">SpSt-609</strain>
    </source>
</reference>
<organism evidence="1">
    <name type="scientific">Fervidobacterium thailandense</name>
    <dbReference type="NCBI Taxonomy" id="1008305"/>
    <lineage>
        <taxon>Bacteria</taxon>
        <taxon>Thermotogati</taxon>
        <taxon>Thermotogota</taxon>
        <taxon>Thermotogae</taxon>
        <taxon>Thermotogales</taxon>
        <taxon>Fervidobacteriaceae</taxon>
        <taxon>Fervidobacterium</taxon>
    </lineage>
</organism>
<dbReference type="EMBL" id="DSZY01000002">
    <property type="protein sequence ID" value="HGU39590.1"/>
    <property type="molecule type" value="Genomic_DNA"/>
</dbReference>
<dbReference type="Pfam" id="PF12646">
    <property type="entry name" value="DUF3783"/>
    <property type="match status" value="1"/>
</dbReference>
<evidence type="ECO:0000313" key="1">
    <source>
        <dbReference type="EMBL" id="HGU39590.1"/>
    </source>
</evidence>
<sequence length="70" mass="8446">MNENQRIVILHNFESSEIVKIMKILRENFPGKDFIFASTTPTSLEWKVLDLIEELKKEHEEFKRVRNEKK</sequence>
<proteinExistence type="predicted"/>
<comment type="caution">
    <text evidence="1">The sequence shown here is derived from an EMBL/GenBank/DDBJ whole genome shotgun (WGS) entry which is preliminary data.</text>
</comment>
<protein>
    <submittedName>
        <fullName evidence="1">DUF3783 domain-containing protein</fullName>
    </submittedName>
</protein>
<name>A0A7C4CEG3_9BACT</name>
<dbReference type="InterPro" id="IPR016621">
    <property type="entry name" value="UCP014543"/>
</dbReference>
<gene>
    <name evidence="1" type="ORF">ENT77_00060</name>
</gene>